<evidence type="ECO:0000313" key="4">
    <source>
        <dbReference type="Proteomes" id="UP000177583"/>
    </source>
</evidence>
<proteinExistence type="predicted"/>
<evidence type="ECO:0000313" key="3">
    <source>
        <dbReference type="EMBL" id="OGH00837.1"/>
    </source>
</evidence>
<evidence type="ECO:0000256" key="1">
    <source>
        <dbReference type="SAM" id="SignalP"/>
    </source>
</evidence>
<dbReference type="PANTHER" id="PTHR35812:SF1">
    <property type="entry name" value="LIPOPROTEIN"/>
    <property type="match status" value="1"/>
</dbReference>
<gene>
    <name evidence="3" type="ORF">A2557_03950</name>
</gene>
<sequence length="143" mass="15816">MKGFLVFFGFLLALDAFGLASAASFVDNGDQTVSDLQSGLTWDQRETTAMTWTAALSYCENLSFAGQTDWRLPNRNELESLVDDTKTSSPTINTTYFPSAVSNFYWSSTTYALVSANAWSVDFGVGNVGNYSKTVNYYVRCVR</sequence>
<name>A0A1F6GRL9_9PROT</name>
<dbReference type="SUPFAM" id="SSF56436">
    <property type="entry name" value="C-type lectin-like"/>
    <property type="match status" value="1"/>
</dbReference>
<feature type="signal peptide" evidence="1">
    <location>
        <begin position="1"/>
        <end position="22"/>
    </location>
</feature>
<dbReference type="AlphaFoldDB" id="A0A1F6GRL9"/>
<protein>
    <recommendedName>
        <fullName evidence="2">Lcl C-terminal domain-containing protein</fullName>
    </recommendedName>
</protein>
<feature type="chain" id="PRO_5009524797" description="Lcl C-terminal domain-containing protein" evidence="1">
    <location>
        <begin position="23"/>
        <end position="143"/>
    </location>
</feature>
<accession>A0A1F6GRL9</accession>
<feature type="domain" description="Lcl C-terminal" evidence="2">
    <location>
        <begin position="31"/>
        <end position="143"/>
    </location>
</feature>
<dbReference type="PANTHER" id="PTHR35812">
    <property type="entry name" value="LIPOPROTEIN"/>
    <property type="match status" value="1"/>
</dbReference>
<organism evidence="3 4">
    <name type="scientific">Candidatus Lambdaproteobacteria bacterium RIFOXYD2_FULL_56_26</name>
    <dbReference type="NCBI Taxonomy" id="1817773"/>
    <lineage>
        <taxon>Bacteria</taxon>
        <taxon>Pseudomonadati</taxon>
        <taxon>Pseudomonadota</taxon>
        <taxon>Candidatus Lambdaproteobacteria</taxon>
    </lineage>
</organism>
<reference evidence="3 4" key="1">
    <citation type="journal article" date="2016" name="Nat. Commun.">
        <title>Thousands of microbial genomes shed light on interconnected biogeochemical processes in an aquifer system.</title>
        <authorList>
            <person name="Anantharaman K."/>
            <person name="Brown C.T."/>
            <person name="Hug L.A."/>
            <person name="Sharon I."/>
            <person name="Castelle C.J."/>
            <person name="Probst A.J."/>
            <person name="Thomas B.C."/>
            <person name="Singh A."/>
            <person name="Wilkins M.J."/>
            <person name="Karaoz U."/>
            <person name="Brodie E.L."/>
            <person name="Williams K.H."/>
            <person name="Hubbard S.S."/>
            <person name="Banfield J.F."/>
        </authorList>
    </citation>
    <scope>NUCLEOTIDE SEQUENCE [LARGE SCALE GENOMIC DNA]</scope>
</reference>
<dbReference type="Proteomes" id="UP000177583">
    <property type="component" value="Unassembled WGS sequence"/>
</dbReference>
<dbReference type="InterPro" id="IPR016187">
    <property type="entry name" value="CTDL_fold"/>
</dbReference>
<dbReference type="InterPro" id="IPR011460">
    <property type="entry name" value="Lcl_C"/>
</dbReference>
<keyword evidence="1" id="KW-0732">Signal</keyword>
<dbReference type="Pfam" id="PF07603">
    <property type="entry name" value="Lcl_C"/>
    <property type="match status" value="1"/>
</dbReference>
<dbReference type="EMBL" id="MFNF01000042">
    <property type="protein sequence ID" value="OGH00837.1"/>
    <property type="molecule type" value="Genomic_DNA"/>
</dbReference>
<evidence type="ECO:0000259" key="2">
    <source>
        <dbReference type="Pfam" id="PF07603"/>
    </source>
</evidence>
<comment type="caution">
    <text evidence="3">The sequence shown here is derived from an EMBL/GenBank/DDBJ whole genome shotgun (WGS) entry which is preliminary data.</text>
</comment>